<keyword evidence="4 6" id="KW-1133">Transmembrane helix</keyword>
<evidence type="ECO:0000256" key="4">
    <source>
        <dbReference type="ARBA" id="ARBA00022989"/>
    </source>
</evidence>
<dbReference type="InterPro" id="IPR007267">
    <property type="entry name" value="GtrA_DPMS_TM"/>
</dbReference>
<feature type="transmembrane region" description="Helical" evidence="6">
    <location>
        <begin position="31"/>
        <end position="50"/>
    </location>
</feature>
<evidence type="ECO:0000259" key="7">
    <source>
        <dbReference type="Pfam" id="PF04138"/>
    </source>
</evidence>
<evidence type="ECO:0000256" key="5">
    <source>
        <dbReference type="ARBA" id="ARBA00023136"/>
    </source>
</evidence>
<dbReference type="Pfam" id="PF04138">
    <property type="entry name" value="GtrA_DPMS_TM"/>
    <property type="match status" value="1"/>
</dbReference>
<dbReference type="PANTHER" id="PTHR38459">
    <property type="entry name" value="PROPHAGE BACTOPRENOL-LINKED GLUCOSE TRANSLOCASE HOMOLOG"/>
    <property type="match status" value="1"/>
</dbReference>
<gene>
    <name evidence="8" type="ORF">MNB_SV-6-1406</name>
</gene>
<evidence type="ECO:0000256" key="6">
    <source>
        <dbReference type="SAM" id="Phobius"/>
    </source>
</evidence>
<dbReference type="EMBL" id="FPHC01000008">
    <property type="protein sequence ID" value="SFV50228.1"/>
    <property type="molecule type" value="Genomic_DNA"/>
</dbReference>
<feature type="transmembrane region" description="Helical" evidence="6">
    <location>
        <begin position="7"/>
        <end position="25"/>
    </location>
</feature>
<dbReference type="PANTHER" id="PTHR38459:SF1">
    <property type="entry name" value="PROPHAGE BACTOPRENOL-LINKED GLUCOSE TRANSLOCASE HOMOLOG"/>
    <property type="match status" value="1"/>
</dbReference>
<reference evidence="8" key="1">
    <citation type="submission" date="2016-10" db="EMBL/GenBank/DDBJ databases">
        <authorList>
            <person name="de Groot N.N."/>
        </authorList>
    </citation>
    <scope>NUCLEOTIDE SEQUENCE</scope>
</reference>
<dbReference type="AlphaFoldDB" id="A0A1W1B9X9"/>
<feature type="transmembrane region" description="Helical" evidence="6">
    <location>
        <begin position="86"/>
        <end position="106"/>
    </location>
</feature>
<evidence type="ECO:0000256" key="2">
    <source>
        <dbReference type="ARBA" id="ARBA00009399"/>
    </source>
</evidence>
<dbReference type="GO" id="GO:0005886">
    <property type="term" value="C:plasma membrane"/>
    <property type="evidence" value="ECO:0007669"/>
    <property type="project" value="TreeGrafter"/>
</dbReference>
<feature type="transmembrane region" description="Helical" evidence="6">
    <location>
        <begin position="62"/>
        <end position="80"/>
    </location>
</feature>
<feature type="domain" description="GtrA/DPMS transmembrane" evidence="7">
    <location>
        <begin position="1"/>
        <end position="112"/>
    </location>
</feature>
<evidence type="ECO:0000256" key="1">
    <source>
        <dbReference type="ARBA" id="ARBA00004141"/>
    </source>
</evidence>
<dbReference type="GO" id="GO:0000271">
    <property type="term" value="P:polysaccharide biosynthetic process"/>
    <property type="evidence" value="ECO:0007669"/>
    <property type="project" value="InterPro"/>
</dbReference>
<proteinExistence type="inferred from homology"/>
<name>A0A1W1B9X9_9ZZZZ</name>
<accession>A0A1W1B9X9</accession>
<dbReference type="InterPro" id="IPR051401">
    <property type="entry name" value="GtrA_CellWall_Glycosyl"/>
</dbReference>
<keyword evidence="3 6" id="KW-0812">Transmembrane</keyword>
<protein>
    <submittedName>
        <fullName evidence="8">GtrA family protein</fullName>
    </submittedName>
</protein>
<sequence length="119" mass="13728">MVGIVNTIVGYSIIMILFHLVGLSYSLSYFLSYVVGIVVSFFLNRNFVFFSQRDKLAEFMKFLIAFGVSYLVSYFALVLLMEWGILNANISFFIGMVIYSTLFYLLNRYITFKGTVDKL</sequence>
<comment type="similarity">
    <text evidence="2">Belongs to the GtrA family.</text>
</comment>
<organism evidence="8">
    <name type="scientific">hydrothermal vent metagenome</name>
    <dbReference type="NCBI Taxonomy" id="652676"/>
    <lineage>
        <taxon>unclassified sequences</taxon>
        <taxon>metagenomes</taxon>
        <taxon>ecological metagenomes</taxon>
    </lineage>
</organism>
<comment type="subcellular location">
    <subcellularLocation>
        <location evidence="1">Membrane</location>
        <topology evidence="1">Multi-pass membrane protein</topology>
    </subcellularLocation>
</comment>
<evidence type="ECO:0000313" key="8">
    <source>
        <dbReference type="EMBL" id="SFV50228.1"/>
    </source>
</evidence>
<evidence type="ECO:0000256" key="3">
    <source>
        <dbReference type="ARBA" id="ARBA00022692"/>
    </source>
</evidence>
<keyword evidence="5 6" id="KW-0472">Membrane</keyword>